<evidence type="ECO:0000313" key="2">
    <source>
        <dbReference type="Proteomes" id="UP000054559"/>
    </source>
</evidence>
<reference evidence="2" key="1">
    <citation type="journal article" date="2010" name="Genome Res.">
        <title>Population genomic sequencing of Coccidioides fungi reveals recent hybridization and transposon control.</title>
        <authorList>
            <person name="Neafsey D.E."/>
            <person name="Barker B.M."/>
            <person name="Sharpton T.J."/>
            <person name="Stajich J.E."/>
            <person name="Park D.J."/>
            <person name="Whiston E."/>
            <person name="Hung C.-Y."/>
            <person name="McMahan C."/>
            <person name="White J."/>
            <person name="Sykes S."/>
            <person name="Heiman D."/>
            <person name="Young S."/>
            <person name="Zeng Q."/>
            <person name="Abouelleil A."/>
            <person name="Aftuck L."/>
            <person name="Bessette D."/>
            <person name="Brown A."/>
            <person name="FitzGerald M."/>
            <person name="Lui A."/>
            <person name="Macdonald J.P."/>
            <person name="Priest M."/>
            <person name="Orbach M.J."/>
            <person name="Galgiani J.N."/>
            <person name="Kirkland T.N."/>
            <person name="Cole G.T."/>
            <person name="Birren B.W."/>
            <person name="Henn M.R."/>
            <person name="Taylor J.W."/>
            <person name="Rounsley S.D."/>
        </authorList>
    </citation>
    <scope>NUCLEOTIDE SEQUENCE [LARGE SCALE GENOMIC DNA]</scope>
    <source>
        <strain evidence="2">RMSCC 3703</strain>
    </source>
</reference>
<dbReference type="STRING" id="454286.A0A0J8QQ99"/>
<dbReference type="Proteomes" id="UP000054559">
    <property type="component" value="Unassembled WGS sequence"/>
</dbReference>
<evidence type="ECO:0000313" key="1">
    <source>
        <dbReference type="EMBL" id="KMU74621.1"/>
    </source>
</evidence>
<gene>
    <name evidence="1" type="ORF">CISG_10315</name>
</gene>
<protein>
    <submittedName>
        <fullName evidence="1">Uncharacterized protein</fullName>
    </submittedName>
</protein>
<sequence>MTRSSKKACSCLPGQHQGYRRIARSLCSLTYKEIRQFHTLQAGLEETGALFCKTIFIGHHPDHVFDLLRQLLALAKADGVFTANIQDLKDIYHYPIPDRLKGKPLKYKAKHLNQLAIQQPVSGSNSRRTSETIPMISTTFSKYIRALEWALCLKYNLT</sequence>
<organism evidence="1 2">
    <name type="scientific">Coccidioides immitis RMSCC 3703</name>
    <dbReference type="NCBI Taxonomy" id="454286"/>
    <lineage>
        <taxon>Eukaryota</taxon>
        <taxon>Fungi</taxon>
        <taxon>Dikarya</taxon>
        <taxon>Ascomycota</taxon>
        <taxon>Pezizomycotina</taxon>
        <taxon>Eurotiomycetes</taxon>
        <taxon>Eurotiomycetidae</taxon>
        <taxon>Onygenales</taxon>
        <taxon>Onygenaceae</taxon>
        <taxon>Coccidioides</taxon>
    </lineage>
</organism>
<name>A0A0J8QQ99_COCIT</name>
<dbReference type="AlphaFoldDB" id="A0A0J8QQ99"/>
<dbReference type="EMBL" id="DS268311">
    <property type="protein sequence ID" value="KMU74621.1"/>
    <property type="molecule type" value="Genomic_DNA"/>
</dbReference>
<accession>A0A0J8QQ99</accession>
<proteinExistence type="predicted"/>